<evidence type="ECO:0000313" key="5">
    <source>
        <dbReference type="Proteomes" id="UP001054252"/>
    </source>
</evidence>
<dbReference type="SUPFAM" id="SSF56672">
    <property type="entry name" value="DNA/RNA polymerases"/>
    <property type="match status" value="1"/>
</dbReference>
<dbReference type="InterPro" id="IPR001878">
    <property type="entry name" value="Znf_CCHC"/>
</dbReference>
<evidence type="ECO:0000256" key="1">
    <source>
        <dbReference type="PROSITE-ProRule" id="PRU00047"/>
    </source>
</evidence>
<proteinExistence type="predicted"/>
<dbReference type="CDD" id="cd09272">
    <property type="entry name" value="RNase_HI_RT_Ty1"/>
    <property type="match status" value="1"/>
</dbReference>
<dbReference type="EMBL" id="BPVZ01000006">
    <property type="protein sequence ID" value="GKU92590.1"/>
    <property type="molecule type" value="Genomic_DNA"/>
</dbReference>
<keyword evidence="1" id="KW-0479">Metal-binding</keyword>
<keyword evidence="5" id="KW-1185">Reference proteome</keyword>
<sequence>MGCGGGRGHRGAQGGKNNRNSSNKYNNRNTNACQLCNNFGHVARNCPKLKNHAHVANFVTTSTSKKDDWWIDFGASDHVTLDFANLALHLEYDEPNELLIGGGLGSHYRGDASSSAQSTWRVPATNSKLVDSLIKLMENTFSIKDLDKFGMDVAKSVPPPPNGYYLSSLAPRSQTLKSFSAGDKDTLQSTTGFIVFLDGTPISWRACKQKAVARSSTEAEYRALATASFEVIGVCNLLHELGHPVSYPLAIYYDNIGATHLSSNPIMHTRMKHIAIDLHFVHELVHRKLLWVNHISTVDQLADGLTKPLSLAWFS</sequence>
<keyword evidence="1" id="KW-0863">Zinc-finger</keyword>
<dbReference type="PANTHER" id="PTHR11439:SF483">
    <property type="entry name" value="PEPTIDE SYNTHASE GLIP-LIKE, PUTATIVE (AFU_ORTHOLOGUE AFUA_3G12920)-RELATED"/>
    <property type="match status" value="1"/>
</dbReference>
<evidence type="ECO:0000313" key="4">
    <source>
        <dbReference type="EMBL" id="GKU92590.1"/>
    </source>
</evidence>
<name>A0AAV5I5K0_9ROSI</name>
<dbReference type="Proteomes" id="UP001054252">
    <property type="component" value="Unassembled WGS sequence"/>
</dbReference>
<gene>
    <name evidence="4" type="ORF">SLEP1_g6298</name>
</gene>
<dbReference type="InterPro" id="IPR043502">
    <property type="entry name" value="DNA/RNA_pol_sf"/>
</dbReference>
<feature type="region of interest" description="Disordered" evidence="2">
    <location>
        <begin position="1"/>
        <end position="26"/>
    </location>
</feature>
<evidence type="ECO:0000256" key="2">
    <source>
        <dbReference type="SAM" id="MobiDB-lite"/>
    </source>
</evidence>
<dbReference type="SUPFAM" id="SSF57756">
    <property type="entry name" value="Retrovirus zinc finger-like domains"/>
    <property type="match status" value="1"/>
</dbReference>
<dbReference type="GO" id="GO:0008270">
    <property type="term" value="F:zinc ion binding"/>
    <property type="evidence" value="ECO:0007669"/>
    <property type="project" value="UniProtKB-KW"/>
</dbReference>
<comment type="caution">
    <text evidence="4">The sequence shown here is derived from an EMBL/GenBank/DDBJ whole genome shotgun (WGS) entry which is preliminary data.</text>
</comment>
<feature type="compositionally biased region" description="Gly residues" evidence="2">
    <location>
        <begin position="1"/>
        <end position="14"/>
    </location>
</feature>
<dbReference type="InterPro" id="IPR036875">
    <property type="entry name" value="Znf_CCHC_sf"/>
</dbReference>
<dbReference type="Gene3D" id="4.10.60.10">
    <property type="entry name" value="Zinc finger, CCHC-type"/>
    <property type="match status" value="1"/>
</dbReference>
<keyword evidence="1" id="KW-0862">Zinc</keyword>
<feature type="compositionally biased region" description="Low complexity" evidence="2">
    <location>
        <begin position="15"/>
        <end position="26"/>
    </location>
</feature>
<protein>
    <recommendedName>
        <fullName evidence="3">CCHC-type domain-containing protein</fullName>
    </recommendedName>
</protein>
<reference evidence="4 5" key="1">
    <citation type="journal article" date="2021" name="Commun. Biol.">
        <title>The genome of Shorea leprosula (Dipterocarpaceae) highlights the ecological relevance of drought in aseasonal tropical rainforests.</title>
        <authorList>
            <person name="Ng K.K.S."/>
            <person name="Kobayashi M.J."/>
            <person name="Fawcett J.A."/>
            <person name="Hatakeyama M."/>
            <person name="Paape T."/>
            <person name="Ng C.H."/>
            <person name="Ang C.C."/>
            <person name="Tnah L.H."/>
            <person name="Lee C.T."/>
            <person name="Nishiyama T."/>
            <person name="Sese J."/>
            <person name="O'Brien M.J."/>
            <person name="Copetti D."/>
            <person name="Mohd Noor M.I."/>
            <person name="Ong R.C."/>
            <person name="Putra M."/>
            <person name="Sireger I.Z."/>
            <person name="Indrioko S."/>
            <person name="Kosugi Y."/>
            <person name="Izuno A."/>
            <person name="Isagi Y."/>
            <person name="Lee S.L."/>
            <person name="Shimizu K.K."/>
        </authorList>
    </citation>
    <scope>NUCLEOTIDE SEQUENCE [LARGE SCALE GENOMIC DNA]</scope>
    <source>
        <strain evidence="4">214</strain>
    </source>
</reference>
<accession>A0AAV5I5K0</accession>
<evidence type="ECO:0000259" key="3">
    <source>
        <dbReference type="PROSITE" id="PS50158"/>
    </source>
</evidence>
<dbReference type="PANTHER" id="PTHR11439">
    <property type="entry name" value="GAG-POL-RELATED RETROTRANSPOSON"/>
    <property type="match status" value="1"/>
</dbReference>
<dbReference type="GO" id="GO:0003676">
    <property type="term" value="F:nucleic acid binding"/>
    <property type="evidence" value="ECO:0007669"/>
    <property type="project" value="InterPro"/>
</dbReference>
<organism evidence="4 5">
    <name type="scientific">Rubroshorea leprosula</name>
    <dbReference type="NCBI Taxonomy" id="152421"/>
    <lineage>
        <taxon>Eukaryota</taxon>
        <taxon>Viridiplantae</taxon>
        <taxon>Streptophyta</taxon>
        <taxon>Embryophyta</taxon>
        <taxon>Tracheophyta</taxon>
        <taxon>Spermatophyta</taxon>
        <taxon>Magnoliopsida</taxon>
        <taxon>eudicotyledons</taxon>
        <taxon>Gunneridae</taxon>
        <taxon>Pentapetalae</taxon>
        <taxon>rosids</taxon>
        <taxon>malvids</taxon>
        <taxon>Malvales</taxon>
        <taxon>Dipterocarpaceae</taxon>
        <taxon>Rubroshorea</taxon>
    </lineage>
</organism>
<dbReference type="PROSITE" id="PS50158">
    <property type="entry name" value="ZF_CCHC"/>
    <property type="match status" value="1"/>
</dbReference>
<dbReference type="SMART" id="SM00343">
    <property type="entry name" value="ZnF_C2HC"/>
    <property type="match status" value="1"/>
</dbReference>
<dbReference type="AlphaFoldDB" id="A0AAV5I5K0"/>
<feature type="domain" description="CCHC-type" evidence="3">
    <location>
        <begin position="33"/>
        <end position="48"/>
    </location>
</feature>